<evidence type="ECO:0000313" key="3">
    <source>
        <dbReference type="Proteomes" id="UP000053612"/>
    </source>
</evidence>
<keyword evidence="1" id="KW-1133">Transmembrane helix</keyword>
<protein>
    <submittedName>
        <fullName evidence="2">Uncharacterized protein</fullName>
    </submittedName>
</protein>
<feature type="transmembrane region" description="Helical" evidence="1">
    <location>
        <begin position="109"/>
        <end position="130"/>
    </location>
</feature>
<dbReference type="EMBL" id="LKLS01000214">
    <property type="protein sequence ID" value="KSU14339.1"/>
    <property type="molecule type" value="Genomic_DNA"/>
</dbReference>
<evidence type="ECO:0000313" key="2">
    <source>
        <dbReference type="EMBL" id="KSU14339.1"/>
    </source>
</evidence>
<keyword evidence="1" id="KW-0812">Transmembrane</keyword>
<keyword evidence="1" id="KW-0472">Membrane</keyword>
<evidence type="ECO:0000256" key="1">
    <source>
        <dbReference type="SAM" id="Phobius"/>
    </source>
</evidence>
<name>A0A0V8DLS0_LACLL</name>
<sequence length="316" mass="37790">MKKSVFEIIPDYYYLKKDFKDSVAIIKDPNVASIFDLDKPVDIEHSEFLKKDFPKGQLIPLELAVNKYLEGEKPKTSVFYKEAVDYINSLDSPLETLCYTNKRTRTEKMIWVILFIVQLIYTFIFFLITLSWITSLIAFVTFPMILFVIFLILFFHDSYNDDIGERIVELLFPEKHRKTKDFEMFVSILDKYNLNKIPGISLFIFREEDKFLHDYQSIVRCEFNVTYDLFNRVKTFALESFLGADQREDEKALEKIISPMVQDILNESVEKHQEFKKIEREFEDIQDKQLSSKIEIDLEVYDNRMFKFEQTKEKRF</sequence>
<dbReference type="RefSeq" id="WP_058225437.1">
    <property type="nucleotide sequence ID" value="NZ_LKLS01000214.1"/>
</dbReference>
<dbReference type="Proteomes" id="UP000053612">
    <property type="component" value="Unassembled WGS sequence"/>
</dbReference>
<dbReference type="PATRIC" id="fig|1360.109.peg.560"/>
<dbReference type="AlphaFoldDB" id="A0A0V8DLS0"/>
<reference evidence="3" key="1">
    <citation type="submission" date="2015-10" db="EMBL/GenBank/DDBJ databases">
        <title>Draft Genome Sequences of 11 Lactococcus lactis subspecies cremoris strains.</title>
        <authorList>
            <person name="Wels M."/>
            <person name="Backus L."/>
            <person name="Boekhorst J."/>
            <person name="Dijkstra A."/>
            <person name="Beerthuizen M."/>
            <person name="Kelly W."/>
            <person name="Siezen R."/>
            <person name="Bachmann H."/>
            <person name="Van Hijum S."/>
        </authorList>
    </citation>
    <scope>NUCLEOTIDE SEQUENCE [LARGE SCALE GENOMIC DNA]</scope>
    <source>
        <strain evidence="3">LMG9449</strain>
    </source>
</reference>
<feature type="transmembrane region" description="Helical" evidence="1">
    <location>
        <begin position="136"/>
        <end position="156"/>
    </location>
</feature>
<gene>
    <name evidence="2" type="ORF">LMG9449_2580</name>
</gene>
<organism evidence="2 3">
    <name type="scientific">Lactococcus lactis subsp. lactis</name>
    <name type="common">Streptococcus lactis</name>
    <dbReference type="NCBI Taxonomy" id="1360"/>
    <lineage>
        <taxon>Bacteria</taxon>
        <taxon>Bacillati</taxon>
        <taxon>Bacillota</taxon>
        <taxon>Bacilli</taxon>
        <taxon>Lactobacillales</taxon>
        <taxon>Streptococcaceae</taxon>
        <taxon>Lactococcus</taxon>
    </lineage>
</organism>
<proteinExistence type="predicted"/>
<comment type="caution">
    <text evidence="2">The sequence shown here is derived from an EMBL/GenBank/DDBJ whole genome shotgun (WGS) entry which is preliminary data.</text>
</comment>
<accession>A0A0V8DLS0</accession>